<dbReference type="PANTHER" id="PTHR37292:SF2">
    <property type="entry name" value="DUF262 DOMAIN-CONTAINING PROTEIN"/>
    <property type="match status" value="1"/>
</dbReference>
<dbReference type="AlphaFoldDB" id="A0A7X4W8K4"/>
<comment type="caution">
    <text evidence="2">The sequence shown here is derived from an EMBL/GenBank/DDBJ whole genome shotgun (WGS) entry which is preliminary data.</text>
</comment>
<accession>A0A7X4W8K4</accession>
<dbReference type="Pfam" id="PF03235">
    <property type="entry name" value="GmrSD_N"/>
    <property type="match status" value="1"/>
</dbReference>
<protein>
    <submittedName>
        <fullName evidence="2">DUF262 domain-containing protein</fullName>
    </submittedName>
</protein>
<dbReference type="Proteomes" id="UP000487929">
    <property type="component" value="Unassembled WGS sequence"/>
</dbReference>
<dbReference type="RefSeq" id="WP_161432255.1">
    <property type="nucleotide sequence ID" value="NZ_WUTT01000001.1"/>
</dbReference>
<organism evidence="2 3">
    <name type="scientific">Halomonas alimentaria</name>
    <dbReference type="NCBI Taxonomy" id="147248"/>
    <lineage>
        <taxon>Bacteria</taxon>
        <taxon>Pseudomonadati</taxon>
        <taxon>Pseudomonadota</taxon>
        <taxon>Gammaproteobacteria</taxon>
        <taxon>Oceanospirillales</taxon>
        <taxon>Halomonadaceae</taxon>
        <taxon>Halomonas</taxon>
    </lineage>
</organism>
<gene>
    <name evidence="2" type="ORF">GRB96_11405</name>
</gene>
<keyword evidence="3" id="KW-1185">Reference proteome</keyword>
<sequence>MSIMVQSSKAHDRSLGEWFHDIQRGSIKLPRFQRMEAWDRHRIASFLDTVISNLPMGVVLILQVDGNEDESKNFVSRFISTAEPAKEGTVTQHLLDGQQRLTAFWRAMHNNYEYETFFVYHPDFDPRDEKAGDEVQVFMKPRWFDKHGRRMPLWADDPRYTLERGLFPISLLRPGDMNAEVSTWLADATQHLRPSGSDEDAFEKLQAYMTLQEKLKDTINQLRERVTHFNLPYLALPAATPKEVALQVFINMNTNSKPLSLYDIIVAEVESVAGSSLHDLEARLDSYCSHAKRYAELRDLILSTSALLQDKVPNNRGMIEMNKQVLVDNWKHLERGLERMAFFLASQGIHDAARLPTNAVLPVIAACYELIPDDGDYRGKAETLLQRYLWSAFFTDRYENSSSSRAYADFKALKAVLKNQQFDETHIAQIPLMDRTQYPLATKDELKAAGWPKAMGIEARGIMAVTTYLEARDFADNQPASYDSLQKREYHHVFPDALLQEAEIPSFLALNCALITWKTNRVIGRKDPLAYLKERVDWAGEDTVRQRMKTHLIDYDLLAKGDYGDLQQPEARERLKQDFERFLEDRAGRVAQVVEGLAAGRQPDLHQLWQAPATMES</sequence>
<name>A0A7X4W8K4_9GAMM</name>
<reference evidence="2 3" key="1">
    <citation type="submission" date="2019-12" db="EMBL/GenBank/DDBJ databases">
        <title>Draft genome sequencing of Halomonas alimentaria DSM 15356.</title>
        <authorList>
            <person name="Pandiyan K."/>
            <person name="Kushwaha P."/>
            <person name="Gowdham M."/>
            <person name="Chakdar H."/>
            <person name="Singh A."/>
            <person name="Kumar M."/>
            <person name="Saxena A.K."/>
        </authorList>
    </citation>
    <scope>NUCLEOTIDE SEQUENCE [LARGE SCALE GENOMIC DNA]</scope>
    <source>
        <strain evidence="2 3">DSM 15356</strain>
    </source>
</reference>
<dbReference type="EMBL" id="WUTT01000001">
    <property type="protein sequence ID" value="NAW35021.1"/>
    <property type="molecule type" value="Genomic_DNA"/>
</dbReference>
<evidence type="ECO:0000313" key="2">
    <source>
        <dbReference type="EMBL" id="NAW35021.1"/>
    </source>
</evidence>
<dbReference type="OrthoDB" id="7802453at2"/>
<dbReference type="PANTHER" id="PTHR37292">
    <property type="entry name" value="VNG6097C"/>
    <property type="match status" value="1"/>
</dbReference>
<feature type="domain" description="GmrSD restriction endonucleases N-terminal" evidence="1">
    <location>
        <begin position="15"/>
        <end position="268"/>
    </location>
</feature>
<evidence type="ECO:0000313" key="3">
    <source>
        <dbReference type="Proteomes" id="UP000487929"/>
    </source>
</evidence>
<dbReference type="InterPro" id="IPR004919">
    <property type="entry name" value="GmrSD_N"/>
</dbReference>
<proteinExistence type="predicted"/>
<evidence type="ECO:0000259" key="1">
    <source>
        <dbReference type="Pfam" id="PF03235"/>
    </source>
</evidence>